<sequence length="205" mass="23340">MHNVYHPRVPSAIPIREKLRNGCEIEVHGKVNSGPDRNFSIELLGGPDTILHINFRFQSSEKKVIMNSHSLGSWGKEACSLVRVDNPLHSDDPFTIRIRVEQKYYQIDVNGYPLSNFNHRLRLDYVKALGLKGDVTIDRVVFSGFDFGVDWSGEHECGHAGYSAYGTEHYVPPAVRYFYSIFLRIIATQSASMHSALYMALFIDY</sequence>
<proteinExistence type="predicted"/>
<dbReference type="SMART" id="SM00908">
    <property type="entry name" value="Gal-bind_lectin"/>
    <property type="match status" value="1"/>
</dbReference>
<dbReference type="SUPFAM" id="SSF49899">
    <property type="entry name" value="Concanavalin A-like lectins/glucanases"/>
    <property type="match status" value="1"/>
</dbReference>
<dbReference type="Pfam" id="PF00337">
    <property type="entry name" value="Gal-bind_lectin"/>
    <property type="match status" value="1"/>
</dbReference>
<organism evidence="4 5">
    <name type="scientific">Teladorsagia circumcincta</name>
    <name type="common">Brown stomach worm</name>
    <name type="synonym">Ostertagia circumcincta</name>
    <dbReference type="NCBI Taxonomy" id="45464"/>
    <lineage>
        <taxon>Eukaryota</taxon>
        <taxon>Metazoa</taxon>
        <taxon>Ecdysozoa</taxon>
        <taxon>Nematoda</taxon>
        <taxon>Chromadorea</taxon>
        <taxon>Rhabditida</taxon>
        <taxon>Rhabditina</taxon>
        <taxon>Rhabditomorpha</taxon>
        <taxon>Strongyloidea</taxon>
        <taxon>Trichostrongylidae</taxon>
        <taxon>Teladorsagia</taxon>
    </lineage>
</organism>
<evidence type="ECO:0000313" key="5">
    <source>
        <dbReference type="Proteomes" id="UP000230423"/>
    </source>
</evidence>
<protein>
    <recommendedName>
        <fullName evidence="2">Galectin</fullName>
    </recommendedName>
</protein>
<accession>A0A2G9V3M7</accession>
<dbReference type="InterPro" id="IPR013320">
    <property type="entry name" value="ConA-like_dom_sf"/>
</dbReference>
<keyword evidence="1 2" id="KW-0430">Lectin</keyword>
<dbReference type="Gene3D" id="2.60.120.200">
    <property type="match status" value="1"/>
</dbReference>
<dbReference type="PROSITE" id="PS51304">
    <property type="entry name" value="GALECTIN"/>
    <property type="match status" value="1"/>
</dbReference>
<dbReference type="FunFam" id="2.60.120.200:FF:000213">
    <property type="entry name" value="Galectin"/>
    <property type="match status" value="1"/>
</dbReference>
<dbReference type="InterPro" id="IPR001079">
    <property type="entry name" value="Galectin_CRD"/>
</dbReference>
<dbReference type="OrthoDB" id="6251307at2759"/>
<dbReference type="CDD" id="cd00070">
    <property type="entry name" value="GLECT"/>
    <property type="match status" value="1"/>
</dbReference>
<dbReference type="SMART" id="SM00276">
    <property type="entry name" value="GLECT"/>
    <property type="match status" value="1"/>
</dbReference>
<evidence type="ECO:0000256" key="2">
    <source>
        <dbReference type="RuleBase" id="RU102079"/>
    </source>
</evidence>
<dbReference type="GO" id="GO:0030246">
    <property type="term" value="F:carbohydrate binding"/>
    <property type="evidence" value="ECO:0007669"/>
    <property type="project" value="UniProtKB-UniRule"/>
</dbReference>
<feature type="domain" description="Galectin" evidence="3">
    <location>
        <begin position="11"/>
        <end position="143"/>
    </location>
</feature>
<gene>
    <name evidence="4" type="ORF">TELCIR_00799</name>
</gene>
<keyword evidence="5" id="KW-1185">Reference proteome</keyword>
<evidence type="ECO:0000313" key="4">
    <source>
        <dbReference type="EMBL" id="PIO77087.1"/>
    </source>
</evidence>
<dbReference type="EMBL" id="KZ345011">
    <property type="protein sequence ID" value="PIO77087.1"/>
    <property type="molecule type" value="Genomic_DNA"/>
</dbReference>
<dbReference type="GO" id="GO:0016936">
    <property type="term" value="F:galactoside binding"/>
    <property type="evidence" value="ECO:0007669"/>
    <property type="project" value="TreeGrafter"/>
</dbReference>
<dbReference type="InterPro" id="IPR044156">
    <property type="entry name" value="Galectin-like"/>
</dbReference>
<dbReference type="Proteomes" id="UP000230423">
    <property type="component" value="Unassembled WGS sequence"/>
</dbReference>
<dbReference type="PANTHER" id="PTHR11346">
    <property type="entry name" value="GALECTIN"/>
    <property type="match status" value="1"/>
</dbReference>
<dbReference type="AlphaFoldDB" id="A0A2G9V3M7"/>
<reference evidence="4 5" key="1">
    <citation type="submission" date="2015-09" db="EMBL/GenBank/DDBJ databases">
        <title>Draft genome of the parasitic nematode Teladorsagia circumcincta isolate WARC Sus (inbred).</title>
        <authorList>
            <person name="Mitreva M."/>
        </authorList>
    </citation>
    <scope>NUCLEOTIDE SEQUENCE [LARGE SCALE GENOMIC DNA]</scope>
    <source>
        <strain evidence="4 5">S</strain>
    </source>
</reference>
<evidence type="ECO:0000259" key="3">
    <source>
        <dbReference type="PROSITE" id="PS51304"/>
    </source>
</evidence>
<dbReference type="PANTHER" id="PTHR11346:SF174">
    <property type="entry name" value="GALAPTIN LEC-8-RELATED"/>
    <property type="match status" value="1"/>
</dbReference>
<evidence type="ECO:0000256" key="1">
    <source>
        <dbReference type="ARBA" id="ARBA00022734"/>
    </source>
</evidence>
<name>A0A2G9V3M7_TELCI</name>